<dbReference type="KEGG" id="sat:SYN_03678"/>
<proteinExistence type="predicted"/>
<accession>Q2LV60</accession>
<reference evidence="1 2" key="1">
    <citation type="journal article" date="2007" name="Proc. Natl. Acad. Sci. U.S.A.">
        <title>The genome of Syntrophus aciditrophicus: life at the thermodynamic limit of microbial growth.</title>
        <authorList>
            <person name="McInerney M.J."/>
            <person name="Rohlin L."/>
            <person name="Mouttaki H."/>
            <person name="Kim U."/>
            <person name="Krupp R.S."/>
            <person name="Rios-Hernandez L."/>
            <person name="Sieber J."/>
            <person name="Struchtemeyer C.G."/>
            <person name="Bhattacharyya A."/>
            <person name="Campbell J.W."/>
            <person name="Gunsalus R.P."/>
        </authorList>
    </citation>
    <scope>NUCLEOTIDE SEQUENCE [LARGE SCALE GENOMIC DNA]</scope>
    <source>
        <strain evidence="1 2">SB</strain>
    </source>
</reference>
<sequence length="55" mass="6376">MAVFSENRAAHSRLRGPISNLNNLAAKGKKTTDRNKRRILIVEWFLRTRGTIKRL</sequence>
<gene>
    <name evidence="1" type="ORF">SYN_03678</name>
</gene>
<dbReference type="Proteomes" id="UP000001933">
    <property type="component" value="Chromosome"/>
</dbReference>
<name>Q2LV60_SYNAS</name>
<dbReference type="EMBL" id="CP000252">
    <property type="protein sequence ID" value="ABC77967.1"/>
    <property type="molecule type" value="Genomic_DNA"/>
</dbReference>
<protein>
    <submittedName>
        <fullName evidence="1">Hypothetical cytosolic protein</fullName>
    </submittedName>
</protein>
<keyword evidence="2" id="KW-1185">Reference proteome</keyword>
<dbReference type="InParanoid" id="Q2LV60"/>
<evidence type="ECO:0000313" key="2">
    <source>
        <dbReference type="Proteomes" id="UP000001933"/>
    </source>
</evidence>
<evidence type="ECO:0000313" key="1">
    <source>
        <dbReference type="EMBL" id="ABC77967.1"/>
    </source>
</evidence>
<organism evidence="1 2">
    <name type="scientific">Syntrophus aciditrophicus (strain SB)</name>
    <dbReference type="NCBI Taxonomy" id="56780"/>
    <lineage>
        <taxon>Bacteria</taxon>
        <taxon>Pseudomonadati</taxon>
        <taxon>Thermodesulfobacteriota</taxon>
        <taxon>Syntrophia</taxon>
        <taxon>Syntrophales</taxon>
        <taxon>Syntrophaceae</taxon>
        <taxon>Syntrophus</taxon>
    </lineage>
</organism>
<dbReference type="AlphaFoldDB" id="Q2LV60"/>
<dbReference type="HOGENOM" id="CLU_3030794_0_0_7"/>